<keyword evidence="2" id="KW-1185">Reference proteome</keyword>
<dbReference type="InterPro" id="IPR025051">
    <property type="entry name" value="DUF3990"/>
</dbReference>
<name>A0ABN8BQF1_9LACO</name>
<protein>
    <recommendedName>
        <fullName evidence="3">DUF3990 domain-containing protein</fullName>
    </recommendedName>
</protein>
<dbReference type="Proteomes" id="UP000789719">
    <property type="component" value="Unassembled WGS sequence"/>
</dbReference>
<evidence type="ECO:0008006" key="3">
    <source>
        <dbReference type="Google" id="ProtNLM"/>
    </source>
</evidence>
<evidence type="ECO:0000313" key="1">
    <source>
        <dbReference type="EMBL" id="CAH0418819.1"/>
    </source>
</evidence>
<dbReference type="Pfam" id="PF13151">
    <property type="entry name" value="DUF3990"/>
    <property type="match status" value="1"/>
</dbReference>
<evidence type="ECO:0000313" key="2">
    <source>
        <dbReference type="Proteomes" id="UP000789719"/>
    </source>
</evidence>
<sequence length="222" mass="25303">MKNFSWNNLNELYHGTSSKYSNELLDIEKIQTDFASGNTGGHDFGIGFYLTSNYETARDWAIKTKSRTKKNKNFSQNNYSFLNKIEGPDDENQPIVIKYLLQAEGFRKIKQTKSIKLFPKISRKWAKFVLKNRLDSKKSYPGTHRYAMVQGPIADSGVTAIARKYDSQEGLGNLTNKDYLRIAQKISTNKNISQKNQISMHENSICSIVLTEASLINIEEGN</sequence>
<dbReference type="EMBL" id="CAKKNT010000016">
    <property type="protein sequence ID" value="CAH0418819.1"/>
    <property type="molecule type" value="Genomic_DNA"/>
</dbReference>
<accession>A0ABN8BQF1</accession>
<dbReference type="SUPFAM" id="SSF56399">
    <property type="entry name" value="ADP-ribosylation"/>
    <property type="match status" value="1"/>
</dbReference>
<proteinExistence type="predicted"/>
<reference evidence="1 2" key="1">
    <citation type="submission" date="2021-11" db="EMBL/GenBank/DDBJ databases">
        <authorList>
            <person name="Depoorter E."/>
        </authorList>
    </citation>
    <scope>NUCLEOTIDE SEQUENCE [LARGE SCALE GENOMIC DNA]</scope>
    <source>
        <strain evidence="1 2">LMG 24286</strain>
    </source>
</reference>
<dbReference type="RefSeq" id="WP_230098898.1">
    <property type="nucleotide sequence ID" value="NZ_CAKKNT010000016.1"/>
</dbReference>
<comment type="caution">
    <text evidence="1">The sequence shown here is derived from an EMBL/GenBank/DDBJ whole genome shotgun (WGS) entry which is preliminary data.</text>
</comment>
<organism evidence="1 2">
    <name type="scientific">Periweissella ghanensis</name>
    <dbReference type="NCBI Taxonomy" id="467997"/>
    <lineage>
        <taxon>Bacteria</taxon>
        <taxon>Bacillati</taxon>
        <taxon>Bacillota</taxon>
        <taxon>Bacilli</taxon>
        <taxon>Lactobacillales</taxon>
        <taxon>Lactobacillaceae</taxon>
        <taxon>Periweissella</taxon>
    </lineage>
</organism>
<gene>
    <name evidence="1" type="ORF">WGH24286_01261</name>
</gene>